<organism>
    <name type="scientific">Ixodes scapularis</name>
    <name type="common">Black-legged tick</name>
    <name type="synonym">Deer tick</name>
    <dbReference type="NCBI Taxonomy" id="6945"/>
    <lineage>
        <taxon>Eukaryota</taxon>
        <taxon>Metazoa</taxon>
        <taxon>Ecdysozoa</taxon>
        <taxon>Arthropoda</taxon>
        <taxon>Chelicerata</taxon>
        <taxon>Arachnida</taxon>
        <taxon>Acari</taxon>
        <taxon>Parasitiformes</taxon>
        <taxon>Ixodida</taxon>
        <taxon>Ixodoidea</taxon>
        <taxon>Ixodidae</taxon>
        <taxon>Ixodinae</taxon>
        <taxon>Ixodes</taxon>
    </lineage>
</organism>
<gene>
    <name evidence="2" type="ORF">IscW_ISCW023504</name>
</gene>
<dbReference type="EMBL" id="ABJB010596682">
    <property type="status" value="NOT_ANNOTATED_CDS"/>
    <property type="molecule type" value="Genomic_DNA"/>
</dbReference>
<feature type="region of interest" description="Disordered" evidence="1">
    <location>
        <begin position="283"/>
        <end position="342"/>
    </location>
</feature>
<keyword evidence="4" id="KW-1185">Reference proteome</keyword>
<evidence type="ECO:0000256" key="1">
    <source>
        <dbReference type="SAM" id="MobiDB-lite"/>
    </source>
</evidence>
<dbReference type="EMBL" id="ABJB010361667">
    <property type="status" value="NOT_ANNOTATED_CDS"/>
    <property type="molecule type" value="Genomic_DNA"/>
</dbReference>
<dbReference type="EnsemblMetazoa" id="ISCW023504-RA">
    <property type="protein sequence ID" value="ISCW023504-PA"/>
    <property type="gene ID" value="ISCW023504"/>
</dbReference>
<feature type="compositionally biased region" description="Basic and acidic residues" evidence="1">
    <location>
        <begin position="293"/>
        <end position="303"/>
    </location>
</feature>
<dbReference type="EMBL" id="ABJB010367618">
    <property type="status" value="NOT_ANNOTATED_CDS"/>
    <property type="molecule type" value="Genomic_DNA"/>
</dbReference>
<dbReference type="EMBL" id="DS970712">
    <property type="protein sequence ID" value="EEC20006.1"/>
    <property type="molecule type" value="Genomic_DNA"/>
</dbReference>
<dbReference type="VEuPathDB" id="VectorBase:ISCI023504"/>
<dbReference type="Proteomes" id="UP000001555">
    <property type="component" value="Unassembled WGS sequence"/>
</dbReference>
<dbReference type="EMBL" id="ABJB010655705">
    <property type="status" value="NOT_ANNOTATED_CDS"/>
    <property type="molecule type" value="Genomic_DNA"/>
</dbReference>
<proteinExistence type="predicted"/>
<evidence type="ECO:0000313" key="4">
    <source>
        <dbReference type="Proteomes" id="UP000001555"/>
    </source>
</evidence>
<dbReference type="EMBL" id="ABJB010966735">
    <property type="status" value="NOT_ANNOTATED_CDS"/>
    <property type="molecule type" value="Genomic_DNA"/>
</dbReference>
<reference evidence="2 4" key="1">
    <citation type="submission" date="2008-03" db="EMBL/GenBank/DDBJ databases">
        <title>Annotation of Ixodes scapularis.</title>
        <authorList>
            <consortium name="Ixodes scapularis Genome Project Consortium"/>
            <person name="Caler E."/>
            <person name="Hannick L.I."/>
            <person name="Bidwell S."/>
            <person name="Joardar V."/>
            <person name="Thiagarajan M."/>
            <person name="Amedeo P."/>
            <person name="Galinsky K.J."/>
            <person name="Schobel S."/>
            <person name="Inman J."/>
            <person name="Hostetler J."/>
            <person name="Miller J."/>
            <person name="Hammond M."/>
            <person name="Megy K."/>
            <person name="Lawson D."/>
            <person name="Kodira C."/>
            <person name="Sutton G."/>
            <person name="Meyer J."/>
            <person name="Hill C.A."/>
            <person name="Birren B."/>
            <person name="Nene V."/>
            <person name="Collins F."/>
            <person name="Alarcon-Chaidez F."/>
            <person name="Wikel S."/>
            <person name="Strausberg R."/>
        </authorList>
    </citation>
    <scope>NUCLEOTIDE SEQUENCE [LARGE SCALE GENOMIC DNA]</scope>
    <source>
        <strain evidence="4">Wikel</strain>
        <strain evidence="2">Wikel colony</strain>
    </source>
</reference>
<dbReference type="VEuPathDB" id="VectorBase:ISCW023504"/>
<protein>
    <submittedName>
        <fullName evidence="2 3">Uncharacterized protein</fullName>
    </submittedName>
</protein>
<dbReference type="AlphaFoldDB" id="B7QMD4"/>
<evidence type="ECO:0000313" key="2">
    <source>
        <dbReference type="EMBL" id="EEC20006.1"/>
    </source>
</evidence>
<sequence length="388" mass="42322">MKCLLENFKLTLAYVDAATGTMRGTAVGTVLYSGTGDAGTEAFFGSQDILPRSDLAEATALFAFLRKVPGGRSPSRWHDQHPRSLIIDTYSQATICDCKHYDSTGSPMIGRIFETTVRLGGVSVVEMSCVMSSRKGALARSSASYDNSSSDAEDLSPEDCALRSARDTEGCPPHPDVAAERFADWFVRVSTSKALSPMTYFRHTLCRRMAATQRALGTVGIPRVLATLHRHLQLAPLAPVQYTLSKWTLRICLKMDVLQRRVHRTFRCVVRRTVQQLVRQDLAEEGAARPRRRAEVSGRHDPQGDAPASDGPARVPASPVAGARRPLATWGPGRRRQPDVDLARPPLLRIPALGVRLPGGAVRRGSRFVGLDPDVPESSVDAVDLGRM</sequence>
<dbReference type="EMBL" id="ABJB010022209">
    <property type="status" value="NOT_ANNOTATED_CDS"/>
    <property type="molecule type" value="Genomic_DNA"/>
</dbReference>
<dbReference type="EMBL" id="ABJB010330558">
    <property type="status" value="NOT_ANNOTATED_CDS"/>
    <property type="molecule type" value="Genomic_DNA"/>
</dbReference>
<dbReference type="EMBL" id="ABJB011069067">
    <property type="status" value="NOT_ANNOTATED_CDS"/>
    <property type="molecule type" value="Genomic_DNA"/>
</dbReference>
<dbReference type="InParanoid" id="B7QMD4"/>
<name>B7QMD4_IXOSC</name>
<dbReference type="HOGENOM" id="CLU_712283_0_0_1"/>
<reference evidence="3" key="2">
    <citation type="submission" date="2020-05" db="UniProtKB">
        <authorList>
            <consortium name="EnsemblMetazoa"/>
        </authorList>
    </citation>
    <scope>IDENTIFICATION</scope>
    <source>
        <strain evidence="3">wikel</strain>
    </source>
</reference>
<dbReference type="PaxDb" id="6945-B7QMD4"/>
<dbReference type="EMBL" id="ABJB010611598">
    <property type="status" value="NOT_ANNOTATED_CDS"/>
    <property type="molecule type" value="Genomic_DNA"/>
</dbReference>
<dbReference type="EMBL" id="ABJB010947399">
    <property type="status" value="NOT_ANNOTATED_CDS"/>
    <property type="molecule type" value="Genomic_DNA"/>
</dbReference>
<evidence type="ECO:0000313" key="3">
    <source>
        <dbReference type="EnsemblMetazoa" id="ISCW023504-PA"/>
    </source>
</evidence>
<accession>B7QMD4</accession>